<comment type="caution">
    <text evidence="2">The sequence shown here is derived from an EMBL/GenBank/DDBJ whole genome shotgun (WGS) entry which is preliminary data.</text>
</comment>
<dbReference type="InterPro" id="IPR051448">
    <property type="entry name" value="CdaR-like_regulators"/>
</dbReference>
<dbReference type="PANTHER" id="PTHR33744:SF1">
    <property type="entry name" value="DNA-BINDING TRANSCRIPTIONAL ACTIVATOR ADER"/>
    <property type="match status" value="1"/>
</dbReference>
<keyword evidence="3" id="KW-1185">Reference proteome</keyword>
<gene>
    <name evidence="2" type="ORF">LY60_02404</name>
</gene>
<evidence type="ECO:0000313" key="2">
    <source>
        <dbReference type="EMBL" id="TWH79426.1"/>
    </source>
</evidence>
<sequence length="496" mass="57646">MRYIEMIKLLQEQFTIENSINFYNAKISDVKLIDKDTQWDEKILYVGTLKRLRTKPKTPIMLISCDENIVLPEGSSISHISKNDVTAVYNFARDLIFEELRFEAALFELTQAVLAKKNLTHLMNMAADLLGNAIILTDGAKKVLAHATKYEIMDPLWAENVERGFLSYEFMQKVRINKQMKEWDKQGRDSQLIVLPGDKQPKLVARIISEGHITGSLIMIEHHTKIKTLHYKVLPLVGEILFESFSYDSSKGMYNSLHSSILYNMLDERELNKSEMLNMSKVSFPKTMQVVVAQFSFNNKNRYLKFTLRTDLERLFQDGFSVLYKSYIGVLVPNVSYEQKERLKNLASEENINVGISWKFDDINQFSRHFYQAVTCIKQSRYFNTGIHVHDYTDFSCYDMLLNCSGETMLENYCHPALKIIYNYDIGLHETLKKYLECSKNATLAAEQLFIHRNTLNYRIKKIEELTGLDLDNHNVVQCLMDSFRIESLLNLKKGK</sequence>
<reference evidence="2 3" key="1">
    <citation type="submission" date="2019-07" db="EMBL/GenBank/DDBJ databases">
        <title>Genomic Encyclopedia of Type Strains, Phase I: the one thousand microbial genomes (KMG-I) project.</title>
        <authorList>
            <person name="Kyrpides N."/>
        </authorList>
    </citation>
    <scope>NUCLEOTIDE SEQUENCE [LARGE SCALE GENOMIC DNA]</scope>
    <source>
        <strain evidence="2 3">DSM 13558</strain>
    </source>
</reference>
<accession>A0A562J8A5</accession>
<proteinExistence type="predicted"/>
<dbReference type="RefSeq" id="WP_170226198.1">
    <property type="nucleotide sequence ID" value="NZ_VLKH01000006.1"/>
</dbReference>
<organism evidence="2 3">
    <name type="scientific">Sedimentibacter saalensis</name>
    <dbReference type="NCBI Taxonomy" id="130788"/>
    <lineage>
        <taxon>Bacteria</taxon>
        <taxon>Bacillati</taxon>
        <taxon>Bacillota</taxon>
        <taxon>Tissierellia</taxon>
        <taxon>Sedimentibacter</taxon>
    </lineage>
</organism>
<dbReference type="Proteomes" id="UP000315343">
    <property type="component" value="Unassembled WGS sequence"/>
</dbReference>
<dbReference type="EMBL" id="VLKH01000006">
    <property type="protein sequence ID" value="TWH79426.1"/>
    <property type="molecule type" value="Genomic_DNA"/>
</dbReference>
<dbReference type="PANTHER" id="PTHR33744">
    <property type="entry name" value="CARBOHYDRATE DIACID REGULATOR"/>
    <property type="match status" value="1"/>
</dbReference>
<dbReference type="Gene3D" id="1.10.10.2840">
    <property type="entry name" value="PucR C-terminal helix-turn-helix domain"/>
    <property type="match status" value="1"/>
</dbReference>
<dbReference type="InterPro" id="IPR025736">
    <property type="entry name" value="PucR_C-HTH_dom"/>
</dbReference>
<feature type="domain" description="PucR C-terminal helix-turn-helix" evidence="1">
    <location>
        <begin position="428"/>
        <end position="475"/>
    </location>
</feature>
<protein>
    <submittedName>
        <fullName evidence="2">PucR-like helix-turn-helix protein</fullName>
    </submittedName>
</protein>
<dbReference type="AlphaFoldDB" id="A0A562J8A5"/>
<evidence type="ECO:0000313" key="3">
    <source>
        <dbReference type="Proteomes" id="UP000315343"/>
    </source>
</evidence>
<dbReference type="Pfam" id="PF13556">
    <property type="entry name" value="HTH_30"/>
    <property type="match status" value="1"/>
</dbReference>
<evidence type="ECO:0000259" key="1">
    <source>
        <dbReference type="Pfam" id="PF13556"/>
    </source>
</evidence>
<dbReference type="InterPro" id="IPR042070">
    <property type="entry name" value="PucR_C-HTH_sf"/>
</dbReference>
<name>A0A562J8A5_9FIRM</name>